<comment type="caution">
    <text evidence="2">The sequence shown here is derived from an EMBL/GenBank/DDBJ whole genome shotgun (WGS) entry which is preliminary data.</text>
</comment>
<protein>
    <submittedName>
        <fullName evidence="2">Tetratricopeptide repeat protein</fullName>
    </submittedName>
</protein>
<keyword evidence="3" id="KW-1185">Reference proteome</keyword>
<dbReference type="PROSITE" id="PS50005">
    <property type="entry name" value="TPR"/>
    <property type="match status" value="1"/>
</dbReference>
<dbReference type="SUPFAM" id="SSF48452">
    <property type="entry name" value="TPR-like"/>
    <property type="match status" value="1"/>
</dbReference>
<name>A0ABT8WTN0_9FLAO</name>
<evidence type="ECO:0000256" key="1">
    <source>
        <dbReference type="PROSITE-ProRule" id="PRU00339"/>
    </source>
</evidence>
<feature type="repeat" description="TPR" evidence="1">
    <location>
        <begin position="86"/>
        <end position="119"/>
    </location>
</feature>
<sequence>MKLIGIAATLTLLLGFGWYTFMKTDSINPQELYASNFELYPNTVYPITRGQGDDTIEHQAFMAYESDQHEEAITYFKTLKQGAPPNYIDFYMGLSYLKTGNHENAIKRFTEVIEQKGNFDHEARWYLALSYLANKDIDQAKDVLEILTKKGSYKNEEANIILRALERR</sequence>
<dbReference type="InterPro" id="IPR019734">
    <property type="entry name" value="TPR_rpt"/>
</dbReference>
<proteinExistence type="predicted"/>
<dbReference type="InterPro" id="IPR011990">
    <property type="entry name" value="TPR-like_helical_dom_sf"/>
</dbReference>
<dbReference type="Gene3D" id="1.25.40.10">
    <property type="entry name" value="Tetratricopeptide repeat domain"/>
    <property type="match status" value="1"/>
</dbReference>
<gene>
    <name evidence="2" type="ORF">Q4Q40_18740</name>
</gene>
<organism evidence="2 3">
    <name type="scientific">Flavivirga jejuensis</name>
    <dbReference type="NCBI Taxonomy" id="870487"/>
    <lineage>
        <taxon>Bacteria</taxon>
        <taxon>Pseudomonadati</taxon>
        <taxon>Bacteroidota</taxon>
        <taxon>Flavobacteriia</taxon>
        <taxon>Flavobacteriales</taxon>
        <taxon>Flavobacteriaceae</taxon>
        <taxon>Flavivirga</taxon>
    </lineage>
</organism>
<dbReference type="RefSeq" id="WP_303303514.1">
    <property type="nucleotide sequence ID" value="NZ_BAABDA010000028.1"/>
</dbReference>
<evidence type="ECO:0000313" key="3">
    <source>
        <dbReference type="Proteomes" id="UP001176806"/>
    </source>
</evidence>
<accession>A0ABT8WTN0</accession>
<reference evidence="2" key="1">
    <citation type="submission" date="2023-07" db="EMBL/GenBank/DDBJ databases">
        <title>Two novel species in the genus Flavivirga.</title>
        <authorList>
            <person name="Kwon K."/>
        </authorList>
    </citation>
    <scope>NUCLEOTIDE SEQUENCE</scope>
    <source>
        <strain evidence="2">KACC 14158</strain>
    </source>
</reference>
<dbReference type="EMBL" id="JAUOEL010000007">
    <property type="protein sequence ID" value="MDO5976241.1"/>
    <property type="molecule type" value="Genomic_DNA"/>
</dbReference>
<dbReference type="Proteomes" id="UP001176806">
    <property type="component" value="Unassembled WGS sequence"/>
</dbReference>
<dbReference type="Pfam" id="PF14559">
    <property type="entry name" value="TPR_19"/>
    <property type="match status" value="1"/>
</dbReference>
<evidence type="ECO:0000313" key="2">
    <source>
        <dbReference type="EMBL" id="MDO5976241.1"/>
    </source>
</evidence>
<keyword evidence="1" id="KW-0802">TPR repeat</keyword>